<evidence type="ECO:0000313" key="1">
    <source>
        <dbReference type="Proteomes" id="UP000095287"/>
    </source>
</evidence>
<name>A0A1I8A1Z0_9BILA</name>
<accession>A0A1I8A1Z0</accession>
<dbReference type="WBParaSite" id="L893_g32071.t1">
    <property type="protein sequence ID" value="L893_g32071.t1"/>
    <property type="gene ID" value="L893_g32071"/>
</dbReference>
<organism evidence="1 2">
    <name type="scientific">Steinernema glaseri</name>
    <dbReference type="NCBI Taxonomy" id="37863"/>
    <lineage>
        <taxon>Eukaryota</taxon>
        <taxon>Metazoa</taxon>
        <taxon>Ecdysozoa</taxon>
        <taxon>Nematoda</taxon>
        <taxon>Chromadorea</taxon>
        <taxon>Rhabditida</taxon>
        <taxon>Tylenchina</taxon>
        <taxon>Panagrolaimomorpha</taxon>
        <taxon>Strongyloidoidea</taxon>
        <taxon>Steinernematidae</taxon>
        <taxon>Steinernema</taxon>
    </lineage>
</organism>
<sequence>MGRAFGRDANDEANPIGSAGIGLAKYGIHEQRETDKTTKWTEAQEDLGGGALDLFLEMRSRGKEEHSS</sequence>
<evidence type="ECO:0000313" key="2">
    <source>
        <dbReference type="WBParaSite" id="L893_g32071.t1"/>
    </source>
</evidence>
<reference evidence="2" key="1">
    <citation type="submission" date="2016-11" db="UniProtKB">
        <authorList>
            <consortium name="WormBaseParasite"/>
        </authorList>
    </citation>
    <scope>IDENTIFICATION</scope>
</reference>
<dbReference type="Proteomes" id="UP000095287">
    <property type="component" value="Unplaced"/>
</dbReference>
<protein>
    <submittedName>
        <fullName evidence="2">Uncharacterized protein</fullName>
    </submittedName>
</protein>
<proteinExistence type="predicted"/>
<dbReference type="AlphaFoldDB" id="A0A1I8A1Z0"/>
<keyword evidence="1" id="KW-1185">Reference proteome</keyword>